<gene>
    <name evidence="1" type="primary">maiA_1</name>
    <name evidence="1" type="ORF">LMG28138_01494</name>
</gene>
<evidence type="ECO:0000313" key="1">
    <source>
        <dbReference type="EMBL" id="CAB3782766.1"/>
    </source>
</evidence>
<sequence>MSVPESIDYGSRGRIGVIVPSGNSVAEPQIRAMLPPGVQAYVTRLPLLGSSSEELINMASQARQAANLLTDAGVECLAFHCTAASTYSVELNDLINRQVQVSEKAHSFATADAIVHALRCVDARRVVLLTPYIEPVNEREVAFLTHHGFEVIACEGLQINTNKEMAELPPSTFIEMALRNQRDDADAYLISCTAVRSAECIEALEASLKRPVITSNQAMVWYALRGCGVQDPVAGFGTLLDRDRAPLSAG</sequence>
<dbReference type="RefSeq" id="WP_175104121.1">
    <property type="nucleotide sequence ID" value="NZ_CADIKM010000005.1"/>
</dbReference>
<dbReference type="Gene3D" id="3.40.50.12500">
    <property type="match status" value="1"/>
</dbReference>
<proteinExistence type="predicted"/>
<protein>
    <submittedName>
        <fullName evidence="1">Maleate isomerase</fullName>
        <ecNumber evidence="1">5.2.1.1</ecNumber>
    </submittedName>
</protein>
<dbReference type="PANTHER" id="PTHR40267">
    <property type="entry name" value="BLR3294 PROTEIN"/>
    <property type="match status" value="1"/>
</dbReference>
<dbReference type="PIRSF" id="PIRSF015736">
    <property type="entry name" value="MI"/>
    <property type="match status" value="1"/>
</dbReference>
<dbReference type="InterPro" id="IPR026286">
    <property type="entry name" value="MaiA/AMDase"/>
</dbReference>
<dbReference type="Pfam" id="PF17645">
    <property type="entry name" value="Amdase"/>
    <property type="match status" value="1"/>
</dbReference>
<organism evidence="1 2">
    <name type="scientific">Pararobbsia alpina</name>
    <dbReference type="NCBI Taxonomy" id="621374"/>
    <lineage>
        <taxon>Bacteria</taxon>
        <taxon>Pseudomonadati</taxon>
        <taxon>Pseudomonadota</taxon>
        <taxon>Betaproteobacteria</taxon>
        <taxon>Burkholderiales</taxon>
        <taxon>Burkholderiaceae</taxon>
        <taxon>Pararobbsia</taxon>
    </lineage>
</organism>
<dbReference type="AlphaFoldDB" id="A0A6S7B1Y5"/>
<dbReference type="EMBL" id="CADIKM010000005">
    <property type="protein sequence ID" value="CAB3782766.1"/>
    <property type="molecule type" value="Genomic_DNA"/>
</dbReference>
<dbReference type="EC" id="5.2.1.1" evidence="1"/>
<keyword evidence="2" id="KW-1185">Reference proteome</keyword>
<keyword evidence="1" id="KW-0413">Isomerase</keyword>
<dbReference type="PANTHER" id="PTHR40267:SF1">
    <property type="entry name" value="BLR3294 PROTEIN"/>
    <property type="match status" value="1"/>
</dbReference>
<dbReference type="GO" id="GO:0050076">
    <property type="term" value="F:maleate isomerase activity"/>
    <property type="evidence" value="ECO:0007669"/>
    <property type="project" value="UniProtKB-EC"/>
</dbReference>
<accession>A0A6S7B1Y5</accession>
<dbReference type="Proteomes" id="UP000494115">
    <property type="component" value="Unassembled WGS sequence"/>
</dbReference>
<evidence type="ECO:0000313" key="2">
    <source>
        <dbReference type="Proteomes" id="UP000494115"/>
    </source>
</evidence>
<dbReference type="InterPro" id="IPR053714">
    <property type="entry name" value="Iso_Racemase_Enz_sf"/>
</dbReference>
<reference evidence="1 2" key="1">
    <citation type="submission" date="2020-04" db="EMBL/GenBank/DDBJ databases">
        <authorList>
            <person name="De Canck E."/>
        </authorList>
    </citation>
    <scope>NUCLEOTIDE SEQUENCE [LARGE SCALE GENOMIC DNA]</scope>
    <source>
        <strain evidence="1 2">LMG 28138</strain>
    </source>
</reference>
<name>A0A6S7B1Y5_9BURK</name>